<dbReference type="PROSITE" id="PS50109">
    <property type="entry name" value="HIS_KIN"/>
    <property type="match status" value="1"/>
</dbReference>
<dbReference type="Proteomes" id="UP000649739">
    <property type="component" value="Unassembled WGS sequence"/>
</dbReference>
<evidence type="ECO:0000256" key="14">
    <source>
        <dbReference type="SAM" id="Coils"/>
    </source>
</evidence>
<dbReference type="InterPro" id="IPR036890">
    <property type="entry name" value="HATPase_C_sf"/>
</dbReference>
<dbReference type="EMBL" id="BMQB01000011">
    <property type="protein sequence ID" value="GGK07448.1"/>
    <property type="molecule type" value="Genomic_DNA"/>
</dbReference>
<keyword evidence="4" id="KW-0597">Phosphoprotein</keyword>
<feature type="transmembrane region" description="Helical" evidence="15">
    <location>
        <begin position="17"/>
        <end position="39"/>
    </location>
</feature>
<comment type="subcellular location">
    <subcellularLocation>
        <location evidence="2">Cell membrane</location>
    </subcellularLocation>
</comment>
<keyword evidence="6 15" id="KW-0812">Transmembrane</keyword>
<evidence type="ECO:0000256" key="6">
    <source>
        <dbReference type="ARBA" id="ARBA00022692"/>
    </source>
</evidence>
<keyword evidence="12 15" id="KW-0472">Membrane</keyword>
<dbReference type="Pfam" id="PF03924">
    <property type="entry name" value="CHASE"/>
    <property type="match status" value="1"/>
</dbReference>
<dbReference type="InterPro" id="IPR004358">
    <property type="entry name" value="Sig_transdc_His_kin-like_C"/>
</dbReference>
<dbReference type="GO" id="GO:0000156">
    <property type="term" value="F:phosphorelay response regulator activity"/>
    <property type="evidence" value="ECO:0007669"/>
    <property type="project" value="TreeGrafter"/>
</dbReference>
<dbReference type="Pfam" id="PF08448">
    <property type="entry name" value="PAS_4"/>
    <property type="match status" value="1"/>
</dbReference>
<dbReference type="GO" id="GO:0005524">
    <property type="term" value="F:ATP binding"/>
    <property type="evidence" value="ECO:0007669"/>
    <property type="project" value="UniProtKB-KW"/>
</dbReference>
<organism evidence="18 19">
    <name type="scientific">Pilimelia anulata</name>
    <dbReference type="NCBI Taxonomy" id="53371"/>
    <lineage>
        <taxon>Bacteria</taxon>
        <taxon>Bacillati</taxon>
        <taxon>Actinomycetota</taxon>
        <taxon>Actinomycetes</taxon>
        <taxon>Micromonosporales</taxon>
        <taxon>Micromonosporaceae</taxon>
        <taxon>Pilimelia</taxon>
    </lineage>
</organism>
<dbReference type="CDD" id="cd00082">
    <property type="entry name" value="HisKA"/>
    <property type="match status" value="1"/>
</dbReference>
<dbReference type="InterPro" id="IPR035965">
    <property type="entry name" value="PAS-like_dom_sf"/>
</dbReference>
<accession>A0A8J3FCR5</accession>
<evidence type="ECO:0000256" key="11">
    <source>
        <dbReference type="ARBA" id="ARBA00023012"/>
    </source>
</evidence>
<dbReference type="FunFam" id="3.30.565.10:FF:000006">
    <property type="entry name" value="Sensor histidine kinase WalK"/>
    <property type="match status" value="1"/>
</dbReference>
<evidence type="ECO:0000256" key="12">
    <source>
        <dbReference type="ARBA" id="ARBA00023136"/>
    </source>
</evidence>
<dbReference type="PANTHER" id="PTHR42878:SF7">
    <property type="entry name" value="SENSOR HISTIDINE KINASE GLRK"/>
    <property type="match status" value="1"/>
</dbReference>
<comment type="catalytic activity">
    <reaction evidence="1">
        <text>ATP + protein L-histidine = ADP + protein N-phospho-L-histidine.</text>
        <dbReference type="EC" id="2.7.13.3"/>
    </reaction>
</comment>
<evidence type="ECO:0000313" key="18">
    <source>
        <dbReference type="EMBL" id="GGK07448.1"/>
    </source>
</evidence>
<evidence type="ECO:0000256" key="1">
    <source>
        <dbReference type="ARBA" id="ARBA00000085"/>
    </source>
</evidence>
<evidence type="ECO:0000313" key="19">
    <source>
        <dbReference type="Proteomes" id="UP000649739"/>
    </source>
</evidence>
<dbReference type="Gene3D" id="3.30.450.20">
    <property type="entry name" value="PAS domain"/>
    <property type="match status" value="1"/>
</dbReference>
<feature type="domain" description="Histidine kinase" evidence="16">
    <location>
        <begin position="516"/>
        <end position="739"/>
    </location>
</feature>
<proteinExistence type="predicted"/>
<evidence type="ECO:0000256" key="4">
    <source>
        <dbReference type="ARBA" id="ARBA00022553"/>
    </source>
</evidence>
<evidence type="ECO:0000256" key="9">
    <source>
        <dbReference type="ARBA" id="ARBA00022840"/>
    </source>
</evidence>
<evidence type="ECO:0000256" key="10">
    <source>
        <dbReference type="ARBA" id="ARBA00022989"/>
    </source>
</evidence>
<dbReference type="EC" id="2.7.13.3" evidence="3"/>
<keyword evidence="14" id="KW-0175">Coiled coil</keyword>
<evidence type="ECO:0000259" key="16">
    <source>
        <dbReference type="PROSITE" id="PS50109"/>
    </source>
</evidence>
<protein>
    <recommendedName>
        <fullName evidence="13">Sensor-like histidine kinase SenX3</fullName>
        <ecNumber evidence="3">2.7.13.3</ecNumber>
    </recommendedName>
</protein>
<dbReference type="SUPFAM" id="SSF47384">
    <property type="entry name" value="Homodimeric domain of signal transducing histidine kinase"/>
    <property type="match status" value="1"/>
</dbReference>
<dbReference type="GO" id="GO:0005886">
    <property type="term" value="C:plasma membrane"/>
    <property type="evidence" value="ECO:0007669"/>
    <property type="project" value="UniProtKB-SubCell"/>
</dbReference>
<dbReference type="PANTHER" id="PTHR42878">
    <property type="entry name" value="TWO-COMPONENT HISTIDINE KINASE"/>
    <property type="match status" value="1"/>
</dbReference>
<dbReference type="InterPro" id="IPR042240">
    <property type="entry name" value="CHASE_sf"/>
</dbReference>
<dbReference type="GO" id="GO:0007234">
    <property type="term" value="P:osmosensory signaling via phosphorelay pathway"/>
    <property type="evidence" value="ECO:0007669"/>
    <property type="project" value="TreeGrafter"/>
</dbReference>
<dbReference type="SMART" id="SM00388">
    <property type="entry name" value="HisKA"/>
    <property type="match status" value="1"/>
</dbReference>
<dbReference type="GO" id="GO:0030295">
    <property type="term" value="F:protein kinase activator activity"/>
    <property type="evidence" value="ECO:0007669"/>
    <property type="project" value="TreeGrafter"/>
</dbReference>
<dbReference type="GO" id="GO:0000155">
    <property type="term" value="F:phosphorelay sensor kinase activity"/>
    <property type="evidence" value="ECO:0007669"/>
    <property type="project" value="InterPro"/>
</dbReference>
<evidence type="ECO:0000256" key="3">
    <source>
        <dbReference type="ARBA" id="ARBA00012438"/>
    </source>
</evidence>
<keyword evidence="5" id="KW-0808">Transferase</keyword>
<dbReference type="InterPro" id="IPR003661">
    <property type="entry name" value="HisK_dim/P_dom"/>
</dbReference>
<keyword evidence="7" id="KW-0547">Nucleotide-binding</keyword>
<name>A0A8J3FCR5_9ACTN</name>
<keyword evidence="19" id="KW-1185">Reference proteome</keyword>
<feature type="domain" description="CHASE" evidence="17">
    <location>
        <begin position="154"/>
        <end position="246"/>
    </location>
</feature>
<dbReference type="InterPro" id="IPR005467">
    <property type="entry name" value="His_kinase_dom"/>
</dbReference>
<evidence type="ECO:0000256" key="8">
    <source>
        <dbReference type="ARBA" id="ARBA00022777"/>
    </source>
</evidence>
<dbReference type="InterPro" id="IPR013656">
    <property type="entry name" value="PAS_4"/>
</dbReference>
<sequence length="748" mass="78888">MGSLLSALARGDSRHTAVAFAVITLGIGLAVTLVSADLLEANRDGVARQVMDRHTALARQAVSAEATRYVDAVRNVAAAAGSQTDLTRADFQDLTAPLADQQFSGASAVVFVVPAAHDRVRAVEAFWRGRGAGGLTLRPVGAGEHMFSVFERNLDGTNETVTGIDVTQAPQSRAALLRAQRADAVTASDTYQLLRDRDLPPDQQQHSFVIAAPVHSPVGADGRRAFRGWVLMGLRGQDFIEGTLRSSAGDLLGATLVASGAAGPEPVAAYGGPAGADLNRTVTIPVAQEQWSLRTTARSTRLPGGGTFLVRLALICGTAIALLLSVLAFILLSARARALSRVVEATAELRRREQEAREQADLLGTIMDSIGEPVLVVDRGGALVHHNAAARVLVGADPGAWPAGDAVRHPDGSPFPEPELPWIRAARGGEAVDRVELTIVGSGPYEGAVLSASARALRSADAPGAVAVLRDITARKRHEEQLARAADLLERELGQRRETEEQLREQTAELDAFAGIVAHDLKAPLAAVAGYSELLQYDLASGLTSEAGRAARSSVDSIVNGVDRMRRLIDNLLSYATARDAPHHPVRVDPRLLVDQIVTERTAHLRAAGGVPPVIEVVGELPTVRGDPAMVRQLLDNLIGNAVKYTAPGRPAAVTVSGGPRPDGTVELVVADRGIGIPADQADKVFQTFHRAHPGTGYQGTGLGLAICQRIVQRHGGSIRVEPNPGGGSRFRFTLPAAGNRRTLPVID</sequence>
<keyword evidence="11" id="KW-0902">Two-component regulatory system</keyword>
<keyword evidence="10 15" id="KW-1133">Transmembrane helix</keyword>
<dbReference type="SUPFAM" id="SSF55874">
    <property type="entry name" value="ATPase domain of HSP90 chaperone/DNA topoisomerase II/histidine kinase"/>
    <property type="match status" value="1"/>
</dbReference>
<dbReference type="PRINTS" id="PR00344">
    <property type="entry name" value="BCTRLSENSOR"/>
</dbReference>
<dbReference type="SMART" id="SM01079">
    <property type="entry name" value="CHASE"/>
    <property type="match status" value="1"/>
</dbReference>
<dbReference type="Gene3D" id="3.30.450.350">
    <property type="entry name" value="CHASE domain"/>
    <property type="match status" value="1"/>
</dbReference>
<dbReference type="Gene3D" id="1.10.287.130">
    <property type="match status" value="1"/>
</dbReference>
<evidence type="ECO:0000256" key="2">
    <source>
        <dbReference type="ARBA" id="ARBA00004236"/>
    </source>
</evidence>
<evidence type="ECO:0000259" key="17">
    <source>
        <dbReference type="PROSITE" id="PS50839"/>
    </source>
</evidence>
<feature type="transmembrane region" description="Helical" evidence="15">
    <location>
        <begin position="308"/>
        <end position="332"/>
    </location>
</feature>
<gene>
    <name evidence="18" type="ORF">GCM10010123_41710</name>
</gene>
<dbReference type="SUPFAM" id="SSF55785">
    <property type="entry name" value="PYP-like sensor domain (PAS domain)"/>
    <property type="match status" value="1"/>
</dbReference>
<evidence type="ECO:0000256" key="15">
    <source>
        <dbReference type="SAM" id="Phobius"/>
    </source>
</evidence>
<dbReference type="InterPro" id="IPR003594">
    <property type="entry name" value="HATPase_dom"/>
</dbReference>
<dbReference type="Gene3D" id="3.30.565.10">
    <property type="entry name" value="Histidine kinase-like ATPase, C-terminal domain"/>
    <property type="match status" value="1"/>
</dbReference>
<keyword evidence="8" id="KW-0418">Kinase</keyword>
<dbReference type="SMART" id="SM00387">
    <property type="entry name" value="HATPase_c"/>
    <property type="match status" value="1"/>
</dbReference>
<evidence type="ECO:0000256" key="13">
    <source>
        <dbReference type="ARBA" id="ARBA00039401"/>
    </source>
</evidence>
<comment type="caution">
    <text evidence="18">The sequence shown here is derived from an EMBL/GenBank/DDBJ whole genome shotgun (WGS) entry which is preliminary data.</text>
</comment>
<dbReference type="Pfam" id="PF02518">
    <property type="entry name" value="HATPase_c"/>
    <property type="match status" value="1"/>
</dbReference>
<feature type="coiled-coil region" evidence="14">
    <location>
        <begin position="475"/>
        <end position="509"/>
    </location>
</feature>
<keyword evidence="9" id="KW-0067">ATP-binding</keyword>
<dbReference type="Pfam" id="PF00512">
    <property type="entry name" value="HisKA"/>
    <property type="match status" value="1"/>
</dbReference>
<reference evidence="18" key="1">
    <citation type="journal article" date="2014" name="Int. J. Syst. Evol. Microbiol.">
        <title>Complete genome sequence of Corynebacterium casei LMG S-19264T (=DSM 44701T), isolated from a smear-ripened cheese.</title>
        <authorList>
            <consortium name="US DOE Joint Genome Institute (JGI-PGF)"/>
            <person name="Walter F."/>
            <person name="Albersmeier A."/>
            <person name="Kalinowski J."/>
            <person name="Ruckert C."/>
        </authorList>
    </citation>
    <scope>NUCLEOTIDE SEQUENCE</scope>
    <source>
        <strain evidence="18">JCM 3090</strain>
    </source>
</reference>
<dbReference type="InterPro" id="IPR006189">
    <property type="entry name" value="CHASE_dom"/>
</dbReference>
<evidence type="ECO:0000256" key="5">
    <source>
        <dbReference type="ARBA" id="ARBA00022679"/>
    </source>
</evidence>
<dbReference type="AlphaFoldDB" id="A0A8J3FCR5"/>
<dbReference type="PROSITE" id="PS50839">
    <property type="entry name" value="CHASE"/>
    <property type="match status" value="1"/>
</dbReference>
<reference evidence="18" key="2">
    <citation type="submission" date="2020-09" db="EMBL/GenBank/DDBJ databases">
        <authorList>
            <person name="Sun Q."/>
            <person name="Ohkuma M."/>
        </authorList>
    </citation>
    <scope>NUCLEOTIDE SEQUENCE</scope>
    <source>
        <strain evidence="18">JCM 3090</strain>
    </source>
</reference>
<dbReference type="InterPro" id="IPR050351">
    <property type="entry name" value="BphY/WalK/GraS-like"/>
</dbReference>
<dbReference type="InterPro" id="IPR036097">
    <property type="entry name" value="HisK_dim/P_sf"/>
</dbReference>
<evidence type="ECO:0000256" key="7">
    <source>
        <dbReference type="ARBA" id="ARBA00022741"/>
    </source>
</evidence>